<dbReference type="PANTHER" id="PTHR35010:SF2">
    <property type="entry name" value="BLL4672 PROTEIN"/>
    <property type="match status" value="1"/>
</dbReference>
<organism evidence="2 3">
    <name type="scientific">Microbacterium sorbitolivorans</name>
    <dbReference type="NCBI Taxonomy" id="1867410"/>
    <lineage>
        <taxon>Bacteria</taxon>
        <taxon>Bacillati</taxon>
        <taxon>Actinomycetota</taxon>
        <taxon>Actinomycetes</taxon>
        <taxon>Micrococcales</taxon>
        <taxon>Microbacteriaceae</taxon>
        <taxon>Microbacterium</taxon>
    </lineage>
</organism>
<dbReference type="SUPFAM" id="SSF47413">
    <property type="entry name" value="lambda repressor-like DNA-binding domains"/>
    <property type="match status" value="1"/>
</dbReference>
<dbReference type="InterPro" id="IPR041413">
    <property type="entry name" value="MLTR_LBD"/>
</dbReference>
<dbReference type="OrthoDB" id="3518652at2"/>
<sequence>MDERMRELGAFLRAHREKTSPAEVGLPPGGRRRTPGLRREEVAALAGVGVTWYTWLEQGRAPGVSDQVIEAVARVLRMTDAERHHALVLAGRAPVAAAPPMVIRPEQAELLESLLPFPAAIQADGYEIVAANRTYRFLFHDLDDYAPEDRNCAWLMFTDPVWNAAIVDRDVVLPEIAARLRARRVEHPGDPRWDLLIARLHDASPHFRELWERYEVADDRPSIRRYRSPAAGDLTVHFQSLWLDPARGTRVIVMSPADARTRERLERLAALTASAPSWTAREDVLAA</sequence>
<dbReference type="GO" id="GO:0003677">
    <property type="term" value="F:DNA binding"/>
    <property type="evidence" value="ECO:0007669"/>
    <property type="project" value="InterPro"/>
</dbReference>
<dbReference type="PANTHER" id="PTHR35010">
    <property type="entry name" value="BLL4672 PROTEIN-RELATED"/>
    <property type="match status" value="1"/>
</dbReference>
<proteinExistence type="predicted"/>
<comment type="caution">
    <text evidence="2">The sequence shown here is derived from an EMBL/GenBank/DDBJ whole genome shotgun (WGS) entry which is preliminary data.</text>
</comment>
<dbReference type="AlphaFoldDB" id="A0A367Y1I7"/>
<dbReference type="SMART" id="SM00530">
    <property type="entry name" value="HTH_XRE"/>
    <property type="match status" value="1"/>
</dbReference>
<dbReference type="EMBL" id="QORO01000002">
    <property type="protein sequence ID" value="RCK59745.1"/>
    <property type="molecule type" value="Genomic_DNA"/>
</dbReference>
<name>A0A367Y1I7_9MICO</name>
<dbReference type="CDD" id="cd00093">
    <property type="entry name" value="HTH_XRE"/>
    <property type="match status" value="1"/>
</dbReference>
<evidence type="ECO:0000313" key="3">
    <source>
        <dbReference type="Proteomes" id="UP000253508"/>
    </source>
</evidence>
<keyword evidence="3" id="KW-1185">Reference proteome</keyword>
<evidence type="ECO:0000259" key="1">
    <source>
        <dbReference type="SMART" id="SM00530"/>
    </source>
</evidence>
<dbReference type="Pfam" id="PF17765">
    <property type="entry name" value="MLTR_LBD"/>
    <property type="match status" value="1"/>
</dbReference>
<dbReference type="Pfam" id="PF13560">
    <property type="entry name" value="HTH_31"/>
    <property type="match status" value="1"/>
</dbReference>
<protein>
    <submittedName>
        <fullName evidence="2">XRE family transcriptional regulator</fullName>
    </submittedName>
</protein>
<dbReference type="RefSeq" id="WP_114117357.1">
    <property type="nucleotide sequence ID" value="NZ_BMHU01000003.1"/>
</dbReference>
<accession>A0A367Y1I7</accession>
<dbReference type="Proteomes" id="UP000253508">
    <property type="component" value="Unassembled WGS sequence"/>
</dbReference>
<dbReference type="Gene3D" id="1.10.260.40">
    <property type="entry name" value="lambda repressor-like DNA-binding domains"/>
    <property type="match status" value="1"/>
</dbReference>
<gene>
    <name evidence="2" type="ORF">DTO57_06135</name>
</gene>
<feature type="domain" description="HTH cro/C1-type" evidence="1">
    <location>
        <begin position="11"/>
        <end position="83"/>
    </location>
</feature>
<reference evidence="2 3" key="1">
    <citation type="submission" date="2018-07" db="EMBL/GenBank/DDBJ databases">
        <title>Microbacterium endoborsara sp. nov., a novel actinobacterium isolated from Borszczowia aralocaspica.</title>
        <authorList>
            <person name="An D."/>
        </authorList>
    </citation>
    <scope>NUCLEOTIDE SEQUENCE [LARGE SCALE GENOMIC DNA]</scope>
    <source>
        <strain evidence="2 3">C1.15228</strain>
    </source>
</reference>
<dbReference type="InterPro" id="IPR010982">
    <property type="entry name" value="Lambda_DNA-bd_dom_sf"/>
</dbReference>
<evidence type="ECO:0000313" key="2">
    <source>
        <dbReference type="EMBL" id="RCK59745.1"/>
    </source>
</evidence>
<dbReference type="Gene3D" id="3.30.450.180">
    <property type="match status" value="1"/>
</dbReference>
<dbReference type="InterPro" id="IPR001387">
    <property type="entry name" value="Cro/C1-type_HTH"/>
</dbReference>